<reference evidence="3 4" key="1">
    <citation type="submission" date="2012-10" db="EMBL/GenBank/DDBJ databases">
        <authorList>
            <person name="Zafar N."/>
            <person name="Inman J."/>
            <person name="Hall N."/>
            <person name="Lorenzi H."/>
            <person name="Caler E."/>
        </authorList>
    </citation>
    <scope>NUCLEOTIDE SEQUENCE [LARGE SCALE GENOMIC DNA]</scope>
    <source>
        <strain evidence="3 4">IP1</strain>
    </source>
</reference>
<dbReference type="GO" id="GO:0005737">
    <property type="term" value="C:cytoplasm"/>
    <property type="evidence" value="ECO:0007669"/>
    <property type="project" value="UniProtKB-SubCell"/>
</dbReference>
<keyword evidence="4" id="KW-1185">Reference proteome</keyword>
<dbReference type="Proteomes" id="UP000014680">
    <property type="component" value="Unassembled WGS sequence"/>
</dbReference>
<dbReference type="GeneID" id="14888350"/>
<dbReference type="OrthoDB" id="31460at2759"/>
<dbReference type="SUPFAM" id="SSF47220">
    <property type="entry name" value="alpha-catenin/vinculin-like"/>
    <property type="match status" value="1"/>
</dbReference>
<accession>L7FMN6</accession>
<gene>
    <name evidence="3" type="ORF">EIN_355370</name>
</gene>
<dbReference type="GO" id="GO:0051015">
    <property type="term" value="F:actin filament binding"/>
    <property type="evidence" value="ECO:0007669"/>
    <property type="project" value="InterPro"/>
</dbReference>
<keyword evidence="2" id="KW-0963">Cytoplasm</keyword>
<evidence type="ECO:0000256" key="2">
    <source>
        <dbReference type="ARBA" id="ARBA00022490"/>
    </source>
</evidence>
<dbReference type="KEGG" id="eiv:EIN_355370"/>
<evidence type="ECO:0000256" key="1">
    <source>
        <dbReference type="ARBA" id="ARBA00004496"/>
    </source>
</evidence>
<evidence type="ECO:0000313" key="3">
    <source>
        <dbReference type="EMBL" id="ELP89368.1"/>
    </source>
</evidence>
<protein>
    <submittedName>
        <fullName evidence="3">Uncharacterized protein</fullName>
    </submittedName>
</protein>
<comment type="subcellular location">
    <subcellularLocation>
        <location evidence="1">Cytoplasm</location>
    </subcellularLocation>
</comment>
<dbReference type="VEuPathDB" id="AmoebaDB:EIN_355370"/>
<dbReference type="OMA" id="KRMEECS"/>
<proteinExistence type="predicted"/>
<sequence>MDFSFSFQAVFHTDNAPLCKSLTQKCTNEIINTMRDCNDPDIEPTEMSNILLQKKELVENLKTLIDYMKEEVNVIGDEEDQKPSKEIYDESLKIVATLEDLQQKDKLDADGIKLFCTAMVDIIKHVLDIVILTDKWCVRIAINYVDRIYAQVLASVKAYKEIGTLDKLDVAKLINNIGTLTNALSVFTETRASVYDDEEKQKRMEECSKQLKPCFDNFIRFISGYSDDKNSLLSFKTFYSRQRNPPRPRTIRYFYRRQQKDDLDSIYDNFQK</sequence>
<organism evidence="3 4">
    <name type="scientific">Entamoeba invadens IP1</name>
    <dbReference type="NCBI Taxonomy" id="370355"/>
    <lineage>
        <taxon>Eukaryota</taxon>
        <taxon>Amoebozoa</taxon>
        <taxon>Evosea</taxon>
        <taxon>Archamoebae</taxon>
        <taxon>Mastigamoebida</taxon>
        <taxon>Entamoebidae</taxon>
        <taxon>Entamoeba</taxon>
    </lineage>
</organism>
<dbReference type="GO" id="GO:0007155">
    <property type="term" value="P:cell adhesion"/>
    <property type="evidence" value="ECO:0007669"/>
    <property type="project" value="InterPro"/>
</dbReference>
<dbReference type="RefSeq" id="XP_004256139.1">
    <property type="nucleotide sequence ID" value="XM_004256091.1"/>
</dbReference>
<dbReference type="EMBL" id="KB206643">
    <property type="protein sequence ID" value="ELP89368.1"/>
    <property type="molecule type" value="Genomic_DNA"/>
</dbReference>
<evidence type="ECO:0000313" key="4">
    <source>
        <dbReference type="Proteomes" id="UP000014680"/>
    </source>
</evidence>
<dbReference type="InterPro" id="IPR036723">
    <property type="entry name" value="Alpha-catenin/vinculin-like_sf"/>
</dbReference>
<dbReference type="AlphaFoldDB" id="L7FMN6"/>
<name>L7FMN6_ENTIV</name>